<evidence type="ECO:0000313" key="2">
    <source>
        <dbReference type="EMBL" id="MEQ2255793.1"/>
    </source>
</evidence>
<sequence length="101" mass="11267">MWNILYKNIEITFFLQIAPQSGTFSLFTTSVYVLPASLQTNITLQHFAESAASVFLFLILSLSAPPCACLCSAARDSLRQKRRKRERGVCLQCGSFSESPE</sequence>
<keyword evidence="1" id="KW-1133">Transmembrane helix</keyword>
<feature type="transmembrane region" description="Helical" evidence="1">
    <location>
        <begin position="12"/>
        <end position="34"/>
    </location>
</feature>
<gene>
    <name evidence="2" type="ORF">ILYODFUR_017646</name>
</gene>
<reference evidence="2 3" key="1">
    <citation type="submission" date="2021-06" db="EMBL/GenBank/DDBJ databases">
        <authorList>
            <person name="Palmer J.M."/>
        </authorList>
    </citation>
    <scope>NUCLEOTIDE SEQUENCE [LARGE SCALE GENOMIC DNA]</scope>
    <source>
        <strain evidence="3">if_2019</strain>
        <tissue evidence="2">Muscle</tissue>
    </source>
</reference>
<name>A0ABV0VHJ8_9TELE</name>
<keyword evidence="1" id="KW-0472">Membrane</keyword>
<dbReference type="Proteomes" id="UP001482620">
    <property type="component" value="Unassembled WGS sequence"/>
</dbReference>
<feature type="transmembrane region" description="Helical" evidence="1">
    <location>
        <begin position="54"/>
        <end position="74"/>
    </location>
</feature>
<organism evidence="2 3">
    <name type="scientific">Ilyodon furcidens</name>
    <name type="common">goldbreast splitfin</name>
    <dbReference type="NCBI Taxonomy" id="33524"/>
    <lineage>
        <taxon>Eukaryota</taxon>
        <taxon>Metazoa</taxon>
        <taxon>Chordata</taxon>
        <taxon>Craniata</taxon>
        <taxon>Vertebrata</taxon>
        <taxon>Euteleostomi</taxon>
        <taxon>Actinopterygii</taxon>
        <taxon>Neopterygii</taxon>
        <taxon>Teleostei</taxon>
        <taxon>Neoteleostei</taxon>
        <taxon>Acanthomorphata</taxon>
        <taxon>Ovalentaria</taxon>
        <taxon>Atherinomorphae</taxon>
        <taxon>Cyprinodontiformes</taxon>
        <taxon>Goodeidae</taxon>
        <taxon>Ilyodon</taxon>
    </lineage>
</organism>
<comment type="caution">
    <text evidence="2">The sequence shown here is derived from an EMBL/GenBank/DDBJ whole genome shotgun (WGS) entry which is preliminary data.</text>
</comment>
<keyword evidence="3" id="KW-1185">Reference proteome</keyword>
<proteinExistence type="predicted"/>
<evidence type="ECO:0000256" key="1">
    <source>
        <dbReference type="SAM" id="Phobius"/>
    </source>
</evidence>
<evidence type="ECO:0000313" key="3">
    <source>
        <dbReference type="Proteomes" id="UP001482620"/>
    </source>
</evidence>
<keyword evidence="1" id="KW-0812">Transmembrane</keyword>
<dbReference type="EMBL" id="JAHRIQ010105943">
    <property type="protein sequence ID" value="MEQ2255793.1"/>
    <property type="molecule type" value="Genomic_DNA"/>
</dbReference>
<accession>A0ABV0VHJ8</accession>
<protein>
    <submittedName>
        <fullName evidence="2">Uncharacterized protein</fullName>
    </submittedName>
</protein>